<reference evidence="3" key="2">
    <citation type="submission" date="2022-06" db="EMBL/GenBank/DDBJ databases">
        <title>Xiashengella guii gen. nov. sp. nov., a bacterium isolated form anaerobic digestion tank.</title>
        <authorList>
            <person name="Huang H."/>
        </authorList>
    </citation>
    <scope>NUCLEOTIDE SEQUENCE</scope>
    <source>
        <strain evidence="3">Ai-910</strain>
    </source>
</reference>
<dbReference type="Proteomes" id="UP001056426">
    <property type="component" value="Chromosome"/>
</dbReference>
<evidence type="ECO:0000256" key="1">
    <source>
        <dbReference type="ARBA" id="ARBA00006525"/>
    </source>
</evidence>
<dbReference type="NCBIfam" id="TIGR00732">
    <property type="entry name" value="dprA"/>
    <property type="match status" value="1"/>
</dbReference>
<dbReference type="InterPro" id="IPR003583">
    <property type="entry name" value="Hlx-hairpin-Hlx_DNA-bd_motif"/>
</dbReference>
<proteinExistence type="inferred from homology"/>
<feature type="domain" description="Helix-hairpin-helix DNA-binding motif class 1" evidence="2">
    <location>
        <begin position="37"/>
        <end position="56"/>
    </location>
</feature>
<dbReference type="Gene3D" id="1.10.10.10">
    <property type="entry name" value="Winged helix-like DNA-binding domain superfamily/Winged helix DNA-binding domain"/>
    <property type="match status" value="1"/>
</dbReference>
<sequence length="368" mass="40224">MLVHQLALTMINGVGPKLARLLIDHLGSVEEVFSPKAPFEKVPGIGEVMASRLRNIDTKSLLLRAEKEIEFITRHDITALFIDDPEYPSRLANCEDAPLLIFIKGKADLESPKALSIVGTRRASDYGKYLCEKLVKDIAERHPGTLIISGLAYGIDICAHRAALKYGLPTVAVLAHGLDRIYPPSHRSTATKICEQGALVTEFMTDTNPDKPNFVRRNRIAAGLCDAVIVVESAEKGGALITAGLAAGYSRDVLAFPGRVGDELSAGCNRLIKANKAALIETIDDLEYALGWESPTNFNRATQGYLFATPDTPEEKQIMDLLHEEKEMNLNLISTATGIPIPRLSAILLEMEFKGLIKSMPGGMYRML</sequence>
<dbReference type="PANTHER" id="PTHR43022:SF1">
    <property type="entry name" value="PROTEIN SMF"/>
    <property type="match status" value="1"/>
</dbReference>
<dbReference type="SUPFAM" id="SSF47781">
    <property type="entry name" value="RuvA domain 2-like"/>
    <property type="match status" value="1"/>
</dbReference>
<dbReference type="InterPro" id="IPR041614">
    <property type="entry name" value="DprA_WH"/>
</dbReference>
<dbReference type="PANTHER" id="PTHR43022">
    <property type="entry name" value="PROTEIN SMF"/>
    <property type="match status" value="1"/>
</dbReference>
<accession>A0A9J6ZQH0</accession>
<keyword evidence="4" id="KW-1185">Reference proteome</keyword>
<dbReference type="GO" id="GO:0003677">
    <property type="term" value="F:DNA binding"/>
    <property type="evidence" value="ECO:0007669"/>
    <property type="project" value="InterPro"/>
</dbReference>
<dbReference type="RefSeq" id="WP_250723453.1">
    <property type="nucleotide sequence ID" value="NZ_CP098400.1"/>
</dbReference>
<evidence type="ECO:0000259" key="2">
    <source>
        <dbReference type="SMART" id="SM00278"/>
    </source>
</evidence>
<gene>
    <name evidence="3" type="primary">dprA</name>
    <name evidence="3" type="ORF">M9189_11680</name>
</gene>
<protein>
    <submittedName>
        <fullName evidence="3">DNA-processing protein DprA</fullName>
    </submittedName>
</protein>
<dbReference type="InterPro" id="IPR010994">
    <property type="entry name" value="RuvA_2-like"/>
</dbReference>
<dbReference type="GO" id="GO:0009294">
    <property type="term" value="P:DNA-mediated transformation"/>
    <property type="evidence" value="ECO:0007669"/>
    <property type="project" value="InterPro"/>
</dbReference>
<dbReference type="EMBL" id="CP098400">
    <property type="protein sequence ID" value="URW79512.1"/>
    <property type="molecule type" value="Genomic_DNA"/>
</dbReference>
<feature type="domain" description="Helix-hairpin-helix DNA-binding motif class 1" evidence="2">
    <location>
        <begin position="6"/>
        <end position="25"/>
    </location>
</feature>
<dbReference type="Gene3D" id="3.40.50.450">
    <property type="match status" value="1"/>
</dbReference>
<dbReference type="AlphaFoldDB" id="A0A9J6ZQH0"/>
<dbReference type="InterPro" id="IPR003488">
    <property type="entry name" value="DprA"/>
</dbReference>
<dbReference type="SUPFAM" id="SSF102405">
    <property type="entry name" value="MCP/YpsA-like"/>
    <property type="match status" value="1"/>
</dbReference>
<dbReference type="Pfam" id="PF14520">
    <property type="entry name" value="HHH_5"/>
    <property type="match status" value="1"/>
</dbReference>
<dbReference type="SMART" id="SM00278">
    <property type="entry name" value="HhH1"/>
    <property type="match status" value="2"/>
</dbReference>
<dbReference type="Pfam" id="PF17782">
    <property type="entry name" value="WHD_DprA"/>
    <property type="match status" value="1"/>
</dbReference>
<dbReference type="InterPro" id="IPR057666">
    <property type="entry name" value="DrpA_SLOG"/>
</dbReference>
<dbReference type="InterPro" id="IPR036388">
    <property type="entry name" value="WH-like_DNA-bd_sf"/>
</dbReference>
<name>A0A9J6ZQH0_9BACT</name>
<evidence type="ECO:0000313" key="4">
    <source>
        <dbReference type="Proteomes" id="UP001056426"/>
    </source>
</evidence>
<dbReference type="KEGG" id="alkq:M9189_11680"/>
<dbReference type="GO" id="GO:0006281">
    <property type="term" value="P:DNA repair"/>
    <property type="evidence" value="ECO:0007669"/>
    <property type="project" value="InterPro"/>
</dbReference>
<evidence type="ECO:0000313" key="3">
    <source>
        <dbReference type="EMBL" id="URW79512.1"/>
    </source>
</evidence>
<reference evidence="3" key="1">
    <citation type="submission" date="2022-05" db="EMBL/GenBank/DDBJ databases">
        <authorList>
            <person name="Sun X."/>
        </authorList>
    </citation>
    <scope>NUCLEOTIDE SEQUENCE</scope>
    <source>
        <strain evidence="3">Ai-910</strain>
    </source>
</reference>
<dbReference type="Pfam" id="PF02481">
    <property type="entry name" value="DNA_processg_A"/>
    <property type="match status" value="1"/>
</dbReference>
<comment type="similarity">
    <text evidence="1">Belongs to the DprA/Smf family.</text>
</comment>
<organism evidence="3 4">
    <name type="scientific">Xiashengella succiniciproducens</name>
    <dbReference type="NCBI Taxonomy" id="2949635"/>
    <lineage>
        <taxon>Bacteria</taxon>
        <taxon>Pseudomonadati</taxon>
        <taxon>Bacteroidota</taxon>
        <taxon>Bacteroidia</taxon>
        <taxon>Marinilabiliales</taxon>
        <taxon>Marinilabiliaceae</taxon>
        <taxon>Xiashengella</taxon>
    </lineage>
</organism>